<name>A0A8X6MCY5_NEPPI</name>
<accession>A0A8X6MCY5</accession>
<dbReference type="EMBL" id="BMAW01044074">
    <property type="protein sequence ID" value="GFS42635.1"/>
    <property type="molecule type" value="Genomic_DNA"/>
</dbReference>
<evidence type="ECO:0008006" key="3">
    <source>
        <dbReference type="Google" id="ProtNLM"/>
    </source>
</evidence>
<dbReference type="GO" id="GO:0003676">
    <property type="term" value="F:nucleic acid binding"/>
    <property type="evidence" value="ECO:0007669"/>
    <property type="project" value="InterPro"/>
</dbReference>
<proteinExistence type="predicted"/>
<dbReference type="InterPro" id="IPR036397">
    <property type="entry name" value="RNaseH_sf"/>
</dbReference>
<evidence type="ECO:0000313" key="1">
    <source>
        <dbReference type="EMBL" id="GFS42635.1"/>
    </source>
</evidence>
<evidence type="ECO:0000313" key="2">
    <source>
        <dbReference type="Proteomes" id="UP000887013"/>
    </source>
</evidence>
<dbReference type="PANTHER" id="PTHR46060:SF3">
    <property type="entry name" value="PROTEIN GVQW3"/>
    <property type="match status" value="1"/>
</dbReference>
<dbReference type="AlphaFoldDB" id="A0A8X6MCY5"/>
<dbReference type="Proteomes" id="UP000887013">
    <property type="component" value="Unassembled WGS sequence"/>
</dbReference>
<dbReference type="Gene3D" id="3.30.420.10">
    <property type="entry name" value="Ribonuclease H-like superfamily/Ribonuclease H"/>
    <property type="match status" value="1"/>
</dbReference>
<comment type="caution">
    <text evidence="1">The sequence shown here is derived from an EMBL/GenBank/DDBJ whole genome shotgun (WGS) entry which is preliminary data.</text>
</comment>
<sequence>MLTLFWDEKGHILDNYLDRETTVNSKVVLLQDKPRLHTAYNTIETINRLGFDTLEHPTCSPDLIPSEFHLFEQLMETLISHRFASDMHTWDTMQNLLND</sequence>
<protein>
    <recommendedName>
        <fullName evidence="3">Tc1-like transposase DDE domain-containing protein</fullName>
    </recommendedName>
</protein>
<reference evidence="1" key="1">
    <citation type="submission" date="2020-08" db="EMBL/GenBank/DDBJ databases">
        <title>Multicomponent nature underlies the extraordinary mechanical properties of spider dragline silk.</title>
        <authorList>
            <person name="Kono N."/>
            <person name="Nakamura H."/>
            <person name="Mori M."/>
            <person name="Yoshida Y."/>
            <person name="Ohtoshi R."/>
            <person name="Malay A.D."/>
            <person name="Moran D.A.P."/>
            <person name="Tomita M."/>
            <person name="Numata K."/>
            <person name="Arakawa K."/>
        </authorList>
    </citation>
    <scope>NUCLEOTIDE SEQUENCE</scope>
</reference>
<dbReference type="PANTHER" id="PTHR46060">
    <property type="entry name" value="MARINER MOS1 TRANSPOSASE-LIKE PROTEIN"/>
    <property type="match status" value="1"/>
</dbReference>
<organism evidence="1 2">
    <name type="scientific">Nephila pilipes</name>
    <name type="common">Giant wood spider</name>
    <name type="synonym">Nephila maculata</name>
    <dbReference type="NCBI Taxonomy" id="299642"/>
    <lineage>
        <taxon>Eukaryota</taxon>
        <taxon>Metazoa</taxon>
        <taxon>Ecdysozoa</taxon>
        <taxon>Arthropoda</taxon>
        <taxon>Chelicerata</taxon>
        <taxon>Arachnida</taxon>
        <taxon>Araneae</taxon>
        <taxon>Araneomorphae</taxon>
        <taxon>Entelegynae</taxon>
        <taxon>Araneoidea</taxon>
        <taxon>Nephilidae</taxon>
        <taxon>Nephila</taxon>
    </lineage>
</organism>
<dbReference type="InterPro" id="IPR052709">
    <property type="entry name" value="Transposase-MT_Hybrid"/>
</dbReference>
<dbReference type="OrthoDB" id="6437521at2759"/>
<keyword evidence="2" id="KW-1185">Reference proteome</keyword>
<gene>
    <name evidence="1" type="ORF">NPIL_415081</name>
</gene>